<accession>K0SR99</accession>
<proteinExistence type="predicted"/>
<feature type="compositionally biased region" description="Basic and acidic residues" evidence="1">
    <location>
        <begin position="12"/>
        <end position="23"/>
    </location>
</feature>
<gene>
    <name evidence="2" type="ORF">THAOC_15774</name>
</gene>
<evidence type="ECO:0000313" key="3">
    <source>
        <dbReference type="Proteomes" id="UP000266841"/>
    </source>
</evidence>
<dbReference type="Proteomes" id="UP000266841">
    <property type="component" value="Unassembled WGS sequence"/>
</dbReference>
<name>K0SR99_THAOC</name>
<protein>
    <submittedName>
        <fullName evidence="2">Uncharacterized protein</fullName>
    </submittedName>
</protein>
<reference evidence="2 3" key="1">
    <citation type="journal article" date="2012" name="Genome Biol.">
        <title>Genome and low-iron response of an oceanic diatom adapted to chronic iron limitation.</title>
        <authorList>
            <person name="Lommer M."/>
            <person name="Specht M."/>
            <person name="Roy A.S."/>
            <person name="Kraemer L."/>
            <person name="Andreson R."/>
            <person name="Gutowska M.A."/>
            <person name="Wolf J."/>
            <person name="Bergner S.V."/>
            <person name="Schilhabel M.B."/>
            <person name="Klostermeier U.C."/>
            <person name="Beiko R.G."/>
            <person name="Rosenstiel P."/>
            <person name="Hippler M."/>
            <person name="Laroche J."/>
        </authorList>
    </citation>
    <scope>NUCLEOTIDE SEQUENCE [LARGE SCALE GENOMIC DNA]</scope>
    <source>
        <strain evidence="2 3">CCMP1005</strain>
    </source>
</reference>
<sequence>MLPRRLTTPLSRSDREGREDPRRCTLRRWPRGGRYTPSSAPVGPRGRRRYHMKRIMTLGRFDEPHTPRTSSNSHVYPSLDLHHALFYVSRRAYHSVTFSSDALRVDSIP</sequence>
<keyword evidence="3" id="KW-1185">Reference proteome</keyword>
<evidence type="ECO:0000313" key="2">
    <source>
        <dbReference type="EMBL" id="EJK63561.1"/>
    </source>
</evidence>
<dbReference type="EMBL" id="AGNL01018167">
    <property type="protein sequence ID" value="EJK63561.1"/>
    <property type="molecule type" value="Genomic_DNA"/>
</dbReference>
<evidence type="ECO:0000256" key="1">
    <source>
        <dbReference type="SAM" id="MobiDB-lite"/>
    </source>
</evidence>
<feature type="region of interest" description="Disordered" evidence="1">
    <location>
        <begin position="1"/>
        <end position="50"/>
    </location>
</feature>
<comment type="caution">
    <text evidence="2">The sequence shown here is derived from an EMBL/GenBank/DDBJ whole genome shotgun (WGS) entry which is preliminary data.</text>
</comment>
<organism evidence="2 3">
    <name type="scientific">Thalassiosira oceanica</name>
    <name type="common">Marine diatom</name>
    <dbReference type="NCBI Taxonomy" id="159749"/>
    <lineage>
        <taxon>Eukaryota</taxon>
        <taxon>Sar</taxon>
        <taxon>Stramenopiles</taxon>
        <taxon>Ochrophyta</taxon>
        <taxon>Bacillariophyta</taxon>
        <taxon>Coscinodiscophyceae</taxon>
        <taxon>Thalassiosirophycidae</taxon>
        <taxon>Thalassiosirales</taxon>
        <taxon>Thalassiosiraceae</taxon>
        <taxon>Thalassiosira</taxon>
    </lineage>
</organism>
<dbReference type="AlphaFoldDB" id="K0SR99"/>